<dbReference type="PRINTS" id="PR00245">
    <property type="entry name" value="OLFACTORYR"/>
</dbReference>
<evidence type="ECO:0000256" key="8">
    <source>
        <dbReference type="ARBA" id="ARBA00023040"/>
    </source>
</evidence>
<evidence type="ECO:0000256" key="3">
    <source>
        <dbReference type="ARBA" id="ARBA00022475"/>
    </source>
</evidence>
<evidence type="ECO:0000256" key="2">
    <source>
        <dbReference type="ARBA" id="ARBA00004651"/>
    </source>
</evidence>
<dbReference type="FunFam" id="1.20.1070.10:FF:000037">
    <property type="entry name" value="Olfactory receptor"/>
    <property type="match status" value="1"/>
</dbReference>
<evidence type="ECO:0000256" key="6">
    <source>
        <dbReference type="ARBA" id="ARBA00022725"/>
    </source>
</evidence>
<evidence type="ECO:0000259" key="14">
    <source>
        <dbReference type="PROSITE" id="PS50262"/>
    </source>
</evidence>
<gene>
    <name evidence="15" type="primary">Or14j1_0</name>
    <name evidence="15" type="ORF">NOTPEN_R14174</name>
</gene>
<dbReference type="GO" id="GO:0005886">
    <property type="term" value="C:plasma membrane"/>
    <property type="evidence" value="ECO:0007669"/>
    <property type="project" value="UniProtKB-SubCell"/>
</dbReference>
<keyword evidence="9 13" id="KW-0472">Membrane</keyword>
<feature type="transmembrane region" description="Helical" evidence="13">
    <location>
        <begin position="270"/>
        <end position="290"/>
    </location>
</feature>
<dbReference type="AlphaFoldDB" id="A0A7K6ZVZ4"/>
<feature type="transmembrane region" description="Helical" evidence="13">
    <location>
        <begin position="96"/>
        <end position="118"/>
    </location>
</feature>
<feature type="transmembrane region" description="Helical" evidence="13">
    <location>
        <begin position="198"/>
        <end position="223"/>
    </location>
</feature>
<keyword evidence="11 12" id="KW-0807">Transducer</keyword>
<evidence type="ECO:0000313" key="16">
    <source>
        <dbReference type="Proteomes" id="UP000538817"/>
    </source>
</evidence>
<dbReference type="Gene3D" id="1.20.1070.10">
    <property type="entry name" value="Rhodopsin 7-helix transmembrane proteins"/>
    <property type="match status" value="1"/>
</dbReference>
<dbReference type="GO" id="GO:0004984">
    <property type="term" value="F:olfactory receptor activity"/>
    <property type="evidence" value="ECO:0007669"/>
    <property type="project" value="InterPro"/>
</dbReference>
<proteinExistence type="inferred from homology"/>
<feature type="transmembrane region" description="Helical" evidence="13">
    <location>
        <begin position="138"/>
        <end position="156"/>
    </location>
</feature>
<dbReference type="Pfam" id="PF13853">
    <property type="entry name" value="7tm_4"/>
    <property type="match status" value="1"/>
</dbReference>
<keyword evidence="16" id="KW-1185">Reference proteome</keyword>
<accession>A0A7K6ZVZ4</accession>
<feature type="domain" description="G-protein coupled receptors family 1 profile" evidence="14">
    <location>
        <begin position="39"/>
        <end position="288"/>
    </location>
</feature>
<evidence type="ECO:0000256" key="9">
    <source>
        <dbReference type="ARBA" id="ARBA00023136"/>
    </source>
</evidence>
<feature type="transmembrane region" description="Helical" evidence="13">
    <location>
        <begin position="235"/>
        <end position="258"/>
    </location>
</feature>
<evidence type="ECO:0000256" key="10">
    <source>
        <dbReference type="ARBA" id="ARBA00023170"/>
    </source>
</evidence>
<feature type="transmembrane region" description="Helical" evidence="13">
    <location>
        <begin position="23"/>
        <end position="46"/>
    </location>
</feature>
<feature type="transmembrane region" description="Helical" evidence="13">
    <location>
        <begin position="58"/>
        <end position="76"/>
    </location>
</feature>
<dbReference type="PANTHER" id="PTHR26452">
    <property type="entry name" value="OLFACTORY RECEPTOR"/>
    <property type="match status" value="1"/>
</dbReference>
<reference evidence="15 16" key="1">
    <citation type="submission" date="2019-09" db="EMBL/GenBank/DDBJ databases">
        <title>Bird 10,000 Genomes (B10K) Project - Family phase.</title>
        <authorList>
            <person name="Zhang G."/>
        </authorList>
    </citation>
    <scope>NUCLEOTIDE SEQUENCE [LARGE SCALE GENOMIC DNA]</scope>
    <source>
        <strain evidence="15">B10K-MSB-04</strain>
    </source>
</reference>
<dbReference type="PRINTS" id="PR00237">
    <property type="entry name" value="GPCRRHODOPSN"/>
</dbReference>
<keyword evidence="8 12" id="KW-0297">G-protein coupled receptor</keyword>
<dbReference type="GO" id="GO:0004930">
    <property type="term" value="F:G protein-coupled receptor activity"/>
    <property type="evidence" value="ECO:0007669"/>
    <property type="project" value="UniProtKB-KW"/>
</dbReference>
<name>A0A7K6ZVZ4_9AVES</name>
<dbReference type="SUPFAM" id="SSF81321">
    <property type="entry name" value="Family A G protein-coupled receptor-like"/>
    <property type="match status" value="1"/>
</dbReference>
<keyword evidence="4 13" id="KW-0716">Sensory transduction</keyword>
<evidence type="ECO:0000313" key="15">
    <source>
        <dbReference type="EMBL" id="NWX87846.1"/>
    </source>
</evidence>
<dbReference type="CDD" id="cd15227">
    <property type="entry name" value="7tmA_OR14-like"/>
    <property type="match status" value="1"/>
</dbReference>
<keyword evidence="7 13" id="KW-1133">Transmembrane helix</keyword>
<comment type="caution">
    <text evidence="15">The sequence shown here is derived from an EMBL/GenBank/DDBJ whole genome shotgun (WGS) entry which is preliminary data.</text>
</comment>
<comment type="function">
    <text evidence="1">Odorant receptor.</text>
</comment>
<keyword evidence="10 12" id="KW-0675">Receptor</keyword>
<comment type="similarity">
    <text evidence="12">Belongs to the G-protein coupled receptor 1 family.</text>
</comment>
<evidence type="ECO:0000256" key="1">
    <source>
        <dbReference type="ARBA" id="ARBA00002936"/>
    </source>
</evidence>
<comment type="subcellular location">
    <subcellularLocation>
        <location evidence="2 13">Cell membrane</location>
        <topology evidence="2 13">Multi-pass membrane protein</topology>
    </subcellularLocation>
</comment>
<evidence type="ECO:0000256" key="5">
    <source>
        <dbReference type="ARBA" id="ARBA00022692"/>
    </source>
</evidence>
<evidence type="ECO:0000256" key="11">
    <source>
        <dbReference type="ARBA" id="ARBA00023224"/>
    </source>
</evidence>
<organism evidence="15 16">
    <name type="scientific">Nothoprocta pentlandii</name>
    <dbReference type="NCBI Taxonomy" id="2585814"/>
    <lineage>
        <taxon>Eukaryota</taxon>
        <taxon>Metazoa</taxon>
        <taxon>Chordata</taxon>
        <taxon>Craniata</taxon>
        <taxon>Vertebrata</taxon>
        <taxon>Euteleostomi</taxon>
        <taxon>Archelosauria</taxon>
        <taxon>Archosauria</taxon>
        <taxon>Dinosauria</taxon>
        <taxon>Saurischia</taxon>
        <taxon>Theropoda</taxon>
        <taxon>Coelurosauria</taxon>
        <taxon>Aves</taxon>
        <taxon>Palaeognathae</taxon>
        <taxon>Tinamiformes</taxon>
        <taxon>Tinamidae</taxon>
        <taxon>Nothoprocta</taxon>
    </lineage>
</organism>
<evidence type="ECO:0000256" key="13">
    <source>
        <dbReference type="RuleBase" id="RU363047"/>
    </source>
</evidence>
<feature type="non-terminal residue" evidence="15">
    <location>
        <position position="317"/>
    </location>
</feature>
<protein>
    <recommendedName>
        <fullName evidence="13">Olfactory receptor</fullName>
    </recommendedName>
</protein>
<dbReference type="PROSITE" id="PS00237">
    <property type="entry name" value="G_PROTEIN_RECEP_F1_1"/>
    <property type="match status" value="1"/>
</dbReference>
<dbReference type="InterPro" id="IPR000276">
    <property type="entry name" value="GPCR_Rhodpsn"/>
</dbReference>
<evidence type="ECO:0000256" key="12">
    <source>
        <dbReference type="RuleBase" id="RU000688"/>
    </source>
</evidence>
<feature type="non-terminal residue" evidence="15">
    <location>
        <position position="1"/>
    </location>
</feature>
<dbReference type="InterPro" id="IPR050516">
    <property type="entry name" value="Olfactory_GPCR"/>
</dbReference>
<keyword evidence="6 13" id="KW-0552">Olfaction</keyword>
<keyword evidence="3 13" id="KW-1003">Cell membrane</keyword>
<dbReference type="InterPro" id="IPR017452">
    <property type="entry name" value="GPCR_Rhodpsn_7TM"/>
</dbReference>
<keyword evidence="5 12" id="KW-0812">Transmembrane</keyword>
<dbReference type="InterPro" id="IPR000725">
    <property type="entry name" value="Olfact_rcpt"/>
</dbReference>
<sequence length="317" mass="35007">MSNRSSFNEFLLLAFADTRELQLLHFLLFLSIYLAALLGNSLIITVIACDSRLHTPMYFFLLNLSLLDLGSISTTVPKSMVNSLWDTRAISYSGCAAQVFLVVFLFGGEFSLLTIMAYDRFIAICRPLHYGTIMGGRACVKMAAAAWGSGILNAVLHTGNTFSIPLCHGNVLDQFFCEIPQILRLSCSESYLREAGALVLSVSLFFGCFVFIVLTYVQIFTAVLRIPSEQGRHKAFSMCLPHLAVVSLFISTAMFAYLKPPSISSPALDLMVAVLYSVVPPAVNPLIYSMRNKELKDGLRKVISWTSFSNGKIDFSL</sequence>
<evidence type="ECO:0000256" key="4">
    <source>
        <dbReference type="ARBA" id="ARBA00022606"/>
    </source>
</evidence>
<dbReference type="PROSITE" id="PS50262">
    <property type="entry name" value="G_PROTEIN_RECEP_F1_2"/>
    <property type="match status" value="1"/>
</dbReference>
<dbReference type="EMBL" id="VZSG01000331">
    <property type="protein sequence ID" value="NWX87846.1"/>
    <property type="molecule type" value="Genomic_DNA"/>
</dbReference>
<dbReference type="Proteomes" id="UP000538817">
    <property type="component" value="Unassembled WGS sequence"/>
</dbReference>
<evidence type="ECO:0000256" key="7">
    <source>
        <dbReference type="ARBA" id="ARBA00022989"/>
    </source>
</evidence>